<dbReference type="PIRSF" id="PIRSF003085">
    <property type="entry name" value="CMAS"/>
    <property type="match status" value="1"/>
</dbReference>
<feature type="active site" evidence="6">
    <location>
        <position position="383"/>
    </location>
</feature>
<evidence type="ECO:0000256" key="6">
    <source>
        <dbReference type="PIRSR" id="PIRSR003085-1"/>
    </source>
</evidence>
<organism evidence="7 8">
    <name type="scientific">Acrocarpospora macrocephala</name>
    <dbReference type="NCBI Taxonomy" id="150177"/>
    <lineage>
        <taxon>Bacteria</taxon>
        <taxon>Bacillati</taxon>
        <taxon>Actinomycetota</taxon>
        <taxon>Actinomycetes</taxon>
        <taxon>Streptosporangiales</taxon>
        <taxon>Streptosporangiaceae</taxon>
        <taxon>Acrocarpospora</taxon>
    </lineage>
</organism>
<keyword evidence="4" id="KW-0949">S-adenosyl-L-methionine</keyword>
<dbReference type="Gene3D" id="3.40.50.150">
    <property type="entry name" value="Vaccinia Virus protein VP39"/>
    <property type="match status" value="1"/>
</dbReference>
<reference evidence="7 8" key="1">
    <citation type="submission" date="2019-10" db="EMBL/GenBank/DDBJ databases">
        <title>Whole genome shotgun sequence of Acrocarpospora macrocephala NBRC 16266.</title>
        <authorList>
            <person name="Ichikawa N."/>
            <person name="Kimura A."/>
            <person name="Kitahashi Y."/>
            <person name="Komaki H."/>
            <person name="Oguchi A."/>
        </authorList>
    </citation>
    <scope>NUCLEOTIDE SEQUENCE [LARGE SCALE GENOMIC DNA]</scope>
    <source>
        <strain evidence="7 8">NBRC 16266</strain>
    </source>
</reference>
<sequence length="419" mass="46947">MNLAEIFERVVGSGAGIEFSAYDGSKAGPSGADIRLEVKSPMAVAYLAQAPGELGMARAYISGHLDVQGDMYELLDRMWSLTINDLSTAEKIAAVRALGVKPLLTRVPLPAQEVRRSAMARLGSRHAKQRDAEAIHHHYDVSNRFYEWVLGPSMAYTCATYPTPDATLEQAQHTKFDLVARKLDLKPGMRLLDVGCGWGSMVRHAAREYGVKALGVTLSRQQAEWAQKAIAEEGLGELAEVRFLDYRDVAESDFDVISSIGLTEHIGRDQLANYFRFLHSKLKPGGRLLNHCITRPTGKEKTINKGGFINRYVFPDGELESVGTLIREMEDTGFEIRHEENLREHYALTLRDWCHNLDDHWDEAVREVGQGTARVWRLYMAGCIVGFERNKIQLHQVLGVRLDDEGASYVPLRPSLDWP</sequence>
<dbReference type="InterPro" id="IPR050723">
    <property type="entry name" value="CFA/CMAS"/>
</dbReference>
<dbReference type="EMBL" id="BLAE01000077">
    <property type="protein sequence ID" value="GES15498.1"/>
    <property type="molecule type" value="Genomic_DNA"/>
</dbReference>
<keyword evidence="8" id="KW-1185">Reference proteome</keyword>
<dbReference type="CDD" id="cd02440">
    <property type="entry name" value="AdoMet_MTases"/>
    <property type="match status" value="1"/>
</dbReference>
<evidence type="ECO:0000256" key="5">
    <source>
        <dbReference type="ARBA" id="ARBA00023098"/>
    </source>
</evidence>
<dbReference type="InterPro" id="IPR029063">
    <property type="entry name" value="SAM-dependent_MTases_sf"/>
</dbReference>
<dbReference type="RefSeq" id="WP_155360610.1">
    <property type="nucleotide sequence ID" value="NZ_BAAAHL010000050.1"/>
</dbReference>
<evidence type="ECO:0000256" key="4">
    <source>
        <dbReference type="ARBA" id="ARBA00022691"/>
    </source>
</evidence>
<evidence type="ECO:0000256" key="3">
    <source>
        <dbReference type="ARBA" id="ARBA00022679"/>
    </source>
</evidence>
<dbReference type="Pfam" id="PF02353">
    <property type="entry name" value="CMAS"/>
    <property type="match status" value="1"/>
</dbReference>
<proteinExistence type="inferred from homology"/>
<dbReference type="AlphaFoldDB" id="A0A5M3XBT8"/>
<keyword evidence="2" id="KW-0489">Methyltransferase</keyword>
<name>A0A5M3XBT8_9ACTN</name>
<dbReference type="PANTHER" id="PTHR43667:SF1">
    <property type="entry name" value="CYCLOPROPANE-FATTY-ACYL-PHOSPHOLIPID SYNTHASE"/>
    <property type="match status" value="1"/>
</dbReference>
<dbReference type="GO" id="GO:0008610">
    <property type="term" value="P:lipid biosynthetic process"/>
    <property type="evidence" value="ECO:0007669"/>
    <property type="project" value="InterPro"/>
</dbReference>
<evidence type="ECO:0000313" key="8">
    <source>
        <dbReference type="Proteomes" id="UP000331127"/>
    </source>
</evidence>
<dbReference type="SUPFAM" id="SSF53335">
    <property type="entry name" value="S-adenosyl-L-methionine-dependent methyltransferases"/>
    <property type="match status" value="1"/>
</dbReference>
<gene>
    <name evidence="7" type="primary">cfa_2</name>
    <name evidence="7" type="ORF">Amac_090950</name>
</gene>
<accession>A0A5M3XBT8</accession>
<dbReference type="GO" id="GO:0008168">
    <property type="term" value="F:methyltransferase activity"/>
    <property type="evidence" value="ECO:0007669"/>
    <property type="project" value="UniProtKB-KW"/>
</dbReference>
<dbReference type="PANTHER" id="PTHR43667">
    <property type="entry name" value="CYCLOPROPANE-FATTY-ACYL-PHOSPHOLIPID SYNTHASE"/>
    <property type="match status" value="1"/>
</dbReference>
<evidence type="ECO:0000256" key="2">
    <source>
        <dbReference type="ARBA" id="ARBA00022603"/>
    </source>
</evidence>
<dbReference type="OrthoDB" id="9782855at2"/>
<protein>
    <submittedName>
        <fullName evidence="7">Cyclopropane-fatty-acyl-phospholipid synthase</fullName>
    </submittedName>
</protein>
<dbReference type="GO" id="GO:0032259">
    <property type="term" value="P:methylation"/>
    <property type="evidence" value="ECO:0007669"/>
    <property type="project" value="UniProtKB-KW"/>
</dbReference>
<comment type="similarity">
    <text evidence="1">Belongs to the CFA/CMAS family.</text>
</comment>
<comment type="caution">
    <text evidence="7">The sequence shown here is derived from an EMBL/GenBank/DDBJ whole genome shotgun (WGS) entry which is preliminary data.</text>
</comment>
<evidence type="ECO:0000256" key="1">
    <source>
        <dbReference type="ARBA" id="ARBA00010815"/>
    </source>
</evidence>
<dbReference type="Proteomes" id="UP000331127">
    <property type="component" value="Unassembled WGS sequence"/>
</dbReference>
<keyword evidence="5" id="KW-0443">Lipid metabolism</keyword>
<dbReference type="InterPro" id="IPR003333">
    <property type="entry name" value="CMAS"/>
</dbReference>
<keyword evidence="3" id="KW-0808">Transferase</keyword>
<evidence type="ECO:0000313" key="7">
    <source>
        <dbReference type="EMBL" id="GES15498.1"/>
    </source>
</evidence>